<feature type="chain" id="PRO_5001795187" evidence="1">
    <location>
        <begin position="26"/>
        <end position="164"/>
    </location>
</feature>
<feature type="signal peptide" evidence="1">
    <location>
        <begin position="1"/>
        <end position="25"/>
    </location>
</feature>
<sequence length="164" mass="19519">MKFVQFKSIMAMLLILFALTQITEGLVIPEDGYSYPVEARTMFELKRLQKIDEKDPRVQAIKQRIAELKQTIERCMQKECKEHNVQQNEVEEIMKYANCAEKCYKKEDIRKSTTDLKKSPDFLFWVHFMLEAKKKDYVAQDQFSRSLLKAYALEEWTIHNKPTK</sequence>
<reference evidence="2 3" key="1">
    <citation type="journal article" date="2014" name="Nat. Genet.">
        <title>Genome and transcriptome of the porcine whipworm Trichuris suis.</title>
        <authorList>
            <person name="Jex A.R."/>
            <person name="Nejsum P."/>
            <person name="Schwarz E.M."/>
            <person name="Hu L."/>
            <person name="Young N.D."/>
            <person name="Hall R.S."/>
            <person name="Korhonen P.K."/>
            <person name="Liao S."/>
            <person name="Thamsborg S."/>
            <person name="Xia J."/>
            <person name="Xu P."/>
            <person name="Wang S."/>
            <person name="Scheerlinck J.P."/>
            <person name="Hofmann A."/>
            <person name="Sternberg P.W."/>
            <person name="Wang J."/>
            <person name="Gasser R.B."/>
        </authorList>
    </citation>
    <scope>NUCLEOTIDE SEQUENCE [LARGE SCALE GENOMIC DNA]</scope>
    <source>
        <strain evidence="2">DCEP-RM93M</strain>
    </source>
</reference>
<proteinExistence type="predicted"/>
<evidence type="ECO:0000256" key="1">
    <source>
        <dbReference type="SAM" id="SignalP"/>
    </source>
</evidence>
<organism evidence="2 3">
    <name type="scientific">Trichuris suis</name>
    <name type="common">pig whipworm</name>
    <dbReference type="NCBI Taxonomy" id="68888"/>
    <lineage>
        <taxon>Eukaryota</taxon>
        <taxon>Metazoa</taxon>
        <taxon>Ecdysozoa</taxon>
        <taxon>Nematoda</taxon>
        <taxon>Enoplea</taxon>
        <taxon>Dorylaimia</taxon>
        <taxon>Trichinellida</taxon>
        <taxon>Trichuridae</taxon>
        <taxon>Trichuris</taxon>
    </lineage>
</organism>
<keyword evidence="1" id="KW-0732">Signal</keyword>
<protein>
    <submittedName>
        <fullName evidence="2">Uncharacterized protein</fullName>
    </submittedName>
</protein>
<keyword evidence="3" id="KW-1185">Reference proteome</keyword>
<accession>A0A085MBI3</accession>
<dbReference type="EMBL" id="KL363206">
    <property type="protein sequence ID" value="KFD54579.1"/>
    <property type="molecule type" value="Genomic_DNA"/>
</dbReference>
<dbReference type="AlphaFoldDB" id="A0A085MBI3"/>
<evidence type="ECO:0000313" key="3">
    <source>
        <dbReference type="Proteomes" id="UP000030764"/>
    </source>
</evidence>
<name>A0A085MBI3_9BILA</name>
<gene>
    <name evidence="2" type="ORF">M513_04524</name>
</gene>
<evidence type="ECO:0000313" key="2">
    <source>
        <dbReference type="EMBL" id="KFD54579.1"/>
    </source>
</evidence>
<dbReference type="Proteomes" id="UP000030764">
    <property type="component" value="Unassembled WGS sequence"/>
</dbReference>